<dbReference type="GO" id="GO:0004407">
    <property type="term" value="F:histone deacetylase activity"/>
    <property type="evidence" value="ECO:0007669"/>
    <property type="project" value="InterPro"/>
</dbReference>
<gene>
    <name evidence="3" type="ORF">CLEI1391_LOCUS7852</name>
</gene>
<dbReference type="PANTHER" id="PTHR10625">
    <property type="entry name" value="HISTONE DEACETYLASE HDAC1-RELATED"/>
    <property type="match status" value="1"/>
</dbReference>
<evidence type="ECO:0000256" key="1">
    <source>
        <dbReference type="ARBA" id="ARBA00022801"/>
    </source>
</evidence>
<name>A0A7S0WPY8_9CHLO</name>
<dbReference type="InterPro" id="IPR000286">
    <property type="entry name" value="HDACs"/>
</dbReference>
<dbReference type="InterPro" id="IPR023696">
    <property type="entry name" value="Ureohydrolase_dom_sf"/>
</dbReference>
<dbReference type="PRINTS" id="PR01270">
    <property type="entry name" value="HDASUPER"/>
</dbReference>
<dbReference type="EMBL" id="HBFB01013979">
    <property type="protein sequence ID" value="CAD8677203.1"/>
    <property type="molecule type" value="Transcribed_RNA"/>
</dbReference>
<evidence type="ECO:0000313" key="3">
    <source>
        <dbReference type="EMBL" id="CAD8677203.1"/>
    </source>
</evidence>
<evidence type="ECO:0000259" key="2">
    <source>
        <dbReference type="Pfam" id="PF00850"/>
    </source>
</evidence>
<protein>
    <recommendedName>
        <fullName evidence="2">Histone deacetylase domain-containing protein</fullName>
    </recommendedName>
</protein>
<dbReference type="AlphaFoldDB" id="A0A7S0WPY8"/>
<keyword evidence="1" id="KW-0378">Hydrolase</keyword>
<dbReference type="InterPro" id="IPR037138">
    <property type="entry name" value="His_deacetylse_dom_sf"/>
</dbReference>
<dbReference type="PANTHER" id="PTHR10625:SF32">
    <property type="entry name" value="HISTONE DEACETYLASE"/>
    <property type="match status" value="1"/>
</dbReference>
<dbReference type="SUPFAM" id="SSF52768">
    <property type="entry name" value="Arginase/deacetylase"/>
    <property type="match status" value="1"/>
</dbReference>
<feature type="domain" description="Histone deacetylase" evidence="2">
    <location>
        <begin position="101"/>
        <end position="360"/>
    </location>
</feature>
<organism evidence="3">
    <name type="scientific">Chlamydomonas leiostraca</name>
    <dbReference type="NCBI Taxonomy" id="1034604"/>
    <lineage>
        <taxon>Eukaryota</taxon>
        <taxon>Viridiplantae</taxon>
        <taxon>Chlorophyta</taxon>
        <taxon>core chlorophytes</taxon>
        <taxon>Chlorophyceae</taxon>
        <taxon>CS clade</taxon>
        <taxon>Chlamydomonadales</taxon>
        <taxon>Chlamydomonadaceae</taxon>
        <taxon>Chlamydomonas</taxon>
    </lineage>
</organism>
<dbReference type="InterPro" id="IPR044150">
    <property type="entry name" value="HDAC_classIV"/>
</dbReference>
<dbReference type="Pfam" id="PF00850">
    <property type="entry name" value="Hist_deacetyl"/>
    <property type="match status" value="1"/>
</dbReference>
<reference evidence="3" key="1">
    <citation type="submission" date="2021-01" db="EMBL/GenBank/DDBJ databases">
        <authorList>
            <person name="Corre E."/>
            <person name="Pelletier E."/>
            <person name="Niang G."/>
            <person name="Scheremetjew M."/>
            <person name="Finn R."/>
            <person name="Kale V."/>
            <person name="Holt S."/>
            <person name="Cochrane G."/>
            <person name="Meng A."/>
            <person name="Brown T."/>
            <person name="Cohen L."/>
        </authorList>
    </citation>
    <scope>NUCLEOTIDE SEQUENCE</scope>
    <source>
        <strain evidence="3">SAG 11-49</strain>
    </source>
</reference>
<dbReference type="InterPro" id="IPR023801">
    <property type="entry name" value="His_deacetylse_dom"/>
</dbReference>
<accession>A0A7S0WPY8</accession>
<dbReference type="Gene3D" id="3.40.800.20">
    <property type="entry name" value="Histone deacetylase domain"/>
    <property type="match status" value="1"/>
</dbReference>
<proteinExistence type="predicted"/>
<sequence>MIGGLGRRVGLLRHRLQGSTLAAVTSASPPTSSSSRLAACATRPLQHGMGGAPCMGPTRRMAAAAAASYDPDRPTYSLPVVHHPLYSAPQLGPGHRFPMAVFERIHHRLLHVHGLVRPEQVHTPPCLPTDAQLAAVHTAEYLAAFSAGALDEARVRRIGFGEATRSRTLIDRTKAEVAGTLLTARLALARGVAVNTAGGTHHAHPGFGSGFCVLNDLAFTARTLLAEGSVARLLIVDLDVHQGDGTAVCLSDEPRAFTFSVHCKDNFPARKAASDLDLALPSGTGDEGYLRAVADVLPGLLQAQRPSLVLYDAGVDVHADDALGRLNLTDAGLARREALVLDTCLAHGVPVAGYVGGGYAGDLDVLADRHCHLHRAADALLRDYEL</sequence>
<dbReference type="CDD" id="cd09993">
    <property type="entry name" value="HDAC_classIV"/>
    <property type="match status" value="1"/>
</dbReference>
<dbReference type="GO" id="GO:0040029">
    <property type="term" value="P:epigenetic regulation of gene expression"/>
    <property type="evidence" value="ECO:0007669"/>
    <property type="project" value="TreeGrafter"/>
</dbReference>
<dbReference type="GO" id="GO:0016787">
    <property type="term" value="F:hydrolase activity"/>
    <property type="evidence" value="ECO:0007669"/>
    <property type="project" value="UniProtKB-KW"/>
</dbReference>